<evidence type="ECO:0000313" key="3">
    <source>
        <dbReference type="Proteomes" id="UP000037035"/>
    </source>
</evidence>
<dbReference type="EMBL" id="LAVV01000207">
    <property type="protein sequence ID" value="KNZ64536.1"/>
    <property type="molecule type" value="Genomic_DNA"/>
</dbReference>
<comment type="caution">
    <text evidence="2">The sequence shown here is derived from an EMBL/GenBank/DDBJ whole genome shotgun (WGS) entry which is preliminary data.</text>
</comment>
<sequence length="131" mass="14062">MKDAAPDVGGAPGSPKGQKRSLVSWERSDVELVSAPVSIHKLPAQKLPRSPSYGDGVAHTLSRLTFNHNHSPKRDSYSPPRKVAGSRGSSNASLTELQQLNFPLPIARQLTRAMDLEKTHAGVDESHSTGC</sequence>
<keyword evidence="3" id="KW-1185">Reference proteome</keyword>
<name>A0A0L6VUZ5_9BASI</name>
<feature type="region of interest" description="Disordered" evidence="1">
    <location>
        <begin position="1"/>
        <end position="23"/>
    </location>
</feature>
<dbReference type="OrthoDB" id="10582965at2759"/>
<dbReference type="Proteomes" id="UP000037035">
    <property type="component" value="Unassembled WGS sequence"/>
</dbReference>
<organism evidence="2 3">
    <name type="scientific">Puccinia sorghi</name>
    <dbReference type="NCBI Taxonomy" id="27349"/>
    <lineage>
        <taxon>Eukaryota</taxon>
        <taxon>Fungi</taxon>
        <taxon>Dikarya</taxon>
        <taxon>Basidiomycota</taxon>
        <taxon>Pucciniomycotina</taxon>
        <taxon>Pucciniomycetes</taxon>
        <taxon>Pucciniales</taxon>
        <taxon>Pucciniaceae</taxon>
        <taxon>Puccinia</taxon>
    </lineage>
</organism>
<feature type="compositionally biased region" description="Polar residues" evidence="1">
    <location>
        <begin position="87"/>
        <end position="96"/>
    </location>
</feature>
<accession>A0A0L6VUZ5</accession>
<protein>
    <submittedName>
        <fullName evidence="2">Uncharacterized protein</fullName>
    </submittedName>
</protein>
<dbReference type="AlphaFoldDB" id="A0A0L6VUZ5"/>
<evidence type="ECO:0000313" key="2">
    <source>
        <dbReference type="EMBL" id="KNZ64536.1"/>
    </source>
</evidence>
<reference evidence="2 3" key="1">
    <citation type="submission" date="2015-08" db="EMBL/GenBank/DDBJ databases">
        <title>Next Generation Sequencing and Analysis of the Genome of Puccinia sorghi L Schw, the Causal Agent of Maize Common Rust.</title>
        <authorList>
            <person name="Rochi L."/>
            <person name="Burguener G."/>
            <person name="Darino M."/>
            <person name="Turjanski A."/>
            <person name="Kreff E."/>
            <person name="Dieguez M.J."/>
            <person name="Sacco F."/>
        </authorList>
    </citation>
    <scope>NUCLEOTIDE SEQUENCE [LARGE SCALE GENOMIC DNA]</scope>
    <source>
        <strain evidence="2 3">RO10H11247</strain>
    </source>
</reference>
<gene>
    <name evidence="2" type="ORF">VP01_10187g1</name>
</gene>
<feature type="region of interest" description="Disordered" evidence="1">
    <location>
        <begin position="44"/>
        <end position="96"/>
    </location>
</feature>
<proteinExistence type="predicted"/>
<evidence type="ECO:0000256" key="1">
    <source>
        <dbReference type="SAM" id="MobiDB-lite"/>
    </source>
</evidence>
<dbReference type="VEuPathDB" id="FungiDB:VP01_10187g1"/>